<dbReference type="SUPFAM" id="SSF51695">
    <property type="entry name" value="PLC-like phosphodiesterases"/>
    <property type="match status" value="1"/>
</dbReference>
<evidence type="ECO:0000313" key="12">
    <source>
        <dbReference type="Proteomes" id="UP001174936"/>
    </source>
</evidence>
<organism evidence="11 12">
    <name type="scientific">Cercophora newfieldiana</name>
    <dbReference type="NCBI Taxonomy" id="92897"/>
    <lineage>
        <taxon>Eukaryota</taxon>
        <taxon>Fungi</taxon>
        <taxon>Dikarya</taxon>
        <taxon>Ascomycota</taxon>
        <taxon>Pezizomycotina</taxon>
        <taxon>Sordariomycetes</taxon>
        <taxon>Sordariomycetidae</taxon>
        <taxon>Sordariales</taxon>
        <taxon>Lasiosphaeriaceae</taxon>
        <taxon>Cercophora</taxon>
    </lineage>
</organism>
<protein>
    <recommendedName>
        <fullName evidence="7">Phosphoinositide phospholipase C</fullName>
        <ecNumber evidence="7">3.1.4.11</ecNumber>
    </recommendedName>
</protein>
<dbReference type="InterPro" id="IPR035892">
    <property type="entry name" value="C2_domain_sf"/>
</dbReference>
<accession>A0AA40CUW5</accession>
<comment type="caution">
    <text evidence="11">The sequence shown here is derived from an EMBL/GenBank/DDBJ whole genome shotgun (WGS) entry which is preliminary data.</text>
</comment>
<dbReference type="GO" id="GO:0048015">
    <property type="term" value="P:phosphatidylinositol-mediated signaling"/>
    <property type="evidence" value="ECO:0007669"/>
    <property type="project" value="TreeGrafter"/>
</dbReference>
<dbReference type="Proteomes" id="UP001174936">
    <property type="component" value="Unassembled WGS sequence"/>
</dbReference>
<reference evidence="11" key="1">
    <citation type="submission" date="2023-06" db="EMBL/GenBank/DDBJ databases">
        <title>Genome-scale phylogeny and comparative genomics of the fungal order Sordariales.</title>
        <authorList>
            <consortium name="Lawrence Berkeley National Laboratory"/>
            <person name="Hensen N."/>
            <person name="Bonometti L."/>
            <person name="Westerberg I."/>
            <person name="Brannstrom I.O."/>
            <person name="Guillou S."/>
            <person name="Cros-Aarteil S."/>
            <person name="Calhoun S."/>
            <person name="Haridas S."/>
            <person name="Kuo A."/>
            <person name="Mondo S."/>
            <person name="Pangilinan J."/>
            <person name="Riley R."/>
            <person name="Labutti K."/>
            <person name="Andreopoulos B."/>
            <person name="Lipzen A."/>
            <person name="Chen C."/>
            <person name="Yanf M."/>
            <person name="Daum C."/>
            <person name="Ng V."/>
            <person name="Clum A."/>
            <person name="Steindorff A."/>
            <person name="Ohm R."/>
            <person name="Martin F."/>
            <person name="Silar P."/>
            <person name="Natvig D."/>
            <person name="Lalanne C."/>
            <person name="Gautier V."/>
            <person name="Ament-Velasquez S.L."/>
            <person name="Kruys A."/>
            <person name="Hutchinson M.I."/>
            <person name="Powell A.J."/>
            <person name="Barry K."/>
            <person name="Miller A.N."/>
            <person name="Grigoriev I.V."/>
            <person name="Debuchy R."/>
            <person name="Gladieux P."/>
            <person name="Thoren M.H."/>
            <person name="Johannesson H."/>
        </authorList>
    </citation>
    <scope>NUCLEOTIDE SEQUENCE</scope>
    <source>
        <strain evidence="11">SMH2532-1</strain>
    </source>
</reference>
<evidence type="ECO:0000256" key="4">
    <source>
        <dbReference type="ARBA" id="ARBA00023098"/>
    </source>
</evidence>
<dbReference type="PANTHER" id="PTHR10336:SF169">
    <property type="entry name" value="PHOSPHOINOSITIDE PHOSPHOLIPASE C"/>
    <property type="match status" value="1"/>
</dbReference>
<feature type="compositionally biased region" description="Acidic residues" evidence="8">
    <location>
        <begin position="24"/>
        <end position="36"/>
    </location>
</feature>
<dbReference type="PANTHER" id="PTHR10336">
    <property type="entry name" value="PHOSPHOINOSITIDE-SPECIFIC PHOSPHOLIPASE C FAMILY PROTEIN"/>
    <property type="match status" value="1"/>
</dbReference>
<dbReference type="InterPro" id="IPR001711">
    <property type="entry name" value="PLipase_C_Pinositol-sp_Y"/>
</dbReference>
<evidence type="ECO:0000256" key="1">
    <source>
        <dbReference type="ARBA" id="ARBA00001195"/>
    </source>
</evidence>
<dbReference type="GO" id="GO:0004435">
    <property type="term" value="F:phosphatidylinositol-4,5-bisphosphate phospholipase C activity"/>
    <property type="evidence" value="ECO:0007669"/>
    <property type="project" value="UniProtKB-EC"/>
</dbReference>
<feature type="region of interest" description="Disordered" evidence="8">
    <location>
        <begin position="249"/>
        <end position="281"/>
    </location>
</feature>
<keyword evidence="5" id="KW-0807">Transducer</keyword>
<comment type="catalytic activity">
    <reaction evidence="1 7">
        <text>a 1,2-diacyl-sn-glycero-3-phospho-(1D-myo-inositol-4,5-bisphosphate) + H2O = 1D-myo-inositol 1,4,5-trisphosphate + a 1,2-diacyl-sn-glycerol + H(+)</text>
        <dbReference type="Rhea" id="RHEA:33179"/>
        <dbReference type="ChEBI" id="CHEBI:15377"/>
        <dbReference type="ChEBI" id="CHEBI:15378"/>
        <dbReference type="ChEBI" id="CHEBI:17815"/>
        <dbReference type="ChEBI" id="CHEBI:58456"/>
        <dbReference type="ChEBI" id="CHEBI:203600"/>
        <dbReference type="EC" id="3.1.4.11"/>
    </reaction>
</comment>
<dbReference type="InterPro" id="IPR000909">
    <property type="entry name" value="PLipase_C_PInositol-sp_X_dom"/>
</dbReference>
<name>A0AA40CUW5_9PEZI</name>
<dbReference type="SMART" id="SM00148">
    <property type="entry name" value="PLCXc"/>
    <property type="match status" value="1"/>
</dbReference>
<dbReference type="PROSITE" id="PS50007">
    <property type="entry name" value="PIPLC_X_DOMAIN"/>
    <property type="match status" value="1"/>
</dbReference>
<evidence type="ECO:0000256" key="7">
    <source>
        <dbReference type="RuleBase" id="RU361133"/>
    </source>
</evidence>
<dbReference type="SUPFAM" id="SSF49562">
    <property type="entry name" value="C2 domain (Calcium/lipid-binding domain, CaLB)"/>
    <property type="match status" value="1"/>
</dbReference>
<evidence type="ECO:0000313" key="11">
    <source>
        <dbReference type="EMBL" id="KAK0649999.1"/>
    </source>
</evidence>
<dbReference type="PROSITE" id="PS50004">
    <property type="entry name" value="C2"/>
    <property type="match status" value="1"/>
</dbReference>
<keyword evidence="3 7" id="KW-0442">Lipid degradation</keyword>
<evidence type="ECO:0000259" key="10">
    <source>
        <dbReference type="PROSITE" id="PS50008"/>
    </source>
</evidence>
<gene>
    <name evidence="11" type="ORF">B0T16DRAFT_139013</name>
</gene>
<dbReference type="FunFam" id="3.20.20.190:FF:000039">
    <property type="entry name" value="Phosphoinositide phospholipase C"/>
    <property type="match status" value="1"/>
</dbReference>
<dbReference type="EMBL" id="JAULSV010000003">
    <property type="protein sequence ID" value="KAK0649999.1"/>
    <property type="molecule type" value="Genomic_DNA"/>
</dbReference>
<dbReference type="GO" id="GO:0016042">
    <property type="term" value="P:lipid catabolic process"/>
    <property type="evidence" value="ECO:0007669"/>
    <property type="project" value="UniProtKB-KW"/>
</dbReference>
<dbReference type="SMART" id="SM00149">
    <property type="entry name" value="PLCYc"/>
    <property type="match status" value="1"/>
</dbReference>
<proteinExistence type="predicted"/>
<feature type="domain" description="PI-PLC Y-box" evidence="10">
    <location>
        <begin position="292"/>
        <end position="410"/>
    </location>
</feature>
<comment type="function">
    <text evidence="6">The production of the second messenger molecules diacylglycerol (DAG) and inositol 1,4,5-trisphosphate (IP3) is mediated by activated phosphatidylinositol-specific phospholipase C enzymes.</text>
</comment>
<feature type="domain" description="C2" evidence="9">
    <location>
        <begin position="410"/>
        <end position="545"/>
    </location>
</feature>
<dbReference type="PRINTS" id="PR00390">
    <property type="entry name" value="PHPHLIPASEC"/>
</dbReference>
<keyword evidence="2 7" id="KW-0378">Hydrolase</keyword>
<dbReference type="Gene3D" id="3.20.20.190">
    <property type="entry name" value="Phosphatidylinositol (PI) phosphodiesterase"/>
    <property type="match status" value="1"/>
</dbReference>
<keyword evidence="12" id="KW-1185">Reference proteome</keyword>
<dbReference type="AlphaFoldDB" id="A0AA40CUW5"/>
<evidence type="ECO:0000256" key="3">
    <source>
        <dbReference type="ARBA" id="ARBA00022963"/>
    </source>
</evidence>
<dbReference type="Pfam" id="PF00168">
    <property type="entry name" value="C2"/>
    <property type="match status" value="1"/>
</dbReference>
<dbReference type="CDD" id="cd00275">
    <property type="entry name" value="C2_PLC_like"/>
    <property type="match status" value="1"/>
</dbReference>
<sequence length="554" mass="60492">MAERSGLSSRMARLNPFKRRAMREEEDEDRGEEIDSDTVAGGGHTAHATDRPRRELQLSDPFKALLAEHGIGDDALGALLEKHHIDVPAHVTDKSHPLPEYFISSSHNTYLMAHQLFGESSAGAYEATLNAGAKCVEIDAWDNDDDPAEPKVTHGFTLVSNIPFRSVCETIRDVMDREEAASPGAAAPILLSLENHCNAAGQLRLVEIMNEVWGERLLVAPVRDDNPEAHVTLGELGSKVVVIVEHHIPDEAEDTSSSSSSSSSEDEDEKQARDDYKEKKKAAPTTVIIPELAALGVYAQSVKPSNSSWFGEGGLLNSPHHPLINVSESGLSSHLPANAAAISRHNARHLMRVYPKGTRISSKNLHPEKYWGVGAQVVALNWQTFGTGMQLNEALFTNTSGFVLKPDALRAGGDGVLLTGNRNKTLRLVVGGAFDVPVPGDRQASDIKPYLTCSLTQPGSTTKRKTATLKDTGDGRGTLSPLWNETLEWKYDETELEFLRLMVKSDDSYSSNPILAVASVRLLYVVPGWILVPMLDLKGHQKAWLLVKFEIEDA</sequence>
<dbReference type="InterPro" id="IPR017946">
    <property type="entry name" value="PLC-like_Pdiesterase_TIM-brl"/>
</dbReference>
<feature type="compositionally biased region" description="Basic and acidic residues" evidence="8">
    <location>
        <begin position="47"/>
        <end position="56"/>
    </location>
</feature>
<dbReference type="PROSITE" id="PS50008">
    <property type="entry name" value="PIPLC_Y_DOMAIN"/>
    <property type="match status" value="1"/>
</dbReference>
<evidence type="ECO:0000259" key="9">
    <source>
        <dbReference type="PROSITE" id="PS50004"/>
    </source>
</evidence>
<dbReference type="InterPro" id="IPR001192">
    <property type="entry name" value="PI-PLC_fam"/>
</dbReference>
<dbReference type="Pfam" id="PF00387">
    <property type="entry name" value="PI-PLC-Y"/>
    <property type="match status" value="1"/>
</dbReference>
<evidence type="ECO:0000256" key="2">
    <source>
        <dbReference type="ARBA" id="ARBA00022801"/>
    </source>
</evidence>
<dbReference type="EC" id="3.1.4.11" evidence="7"/>
<keyword evidence="4 7" id="KW-0443">Lipid metabolism</keyword>
<evidence type="ECO:0000256" key="6">
    <source>
        <dbReference type="ARBA" id="ARBA00059664"/>
    </source>
</evidence>
<dbReference type="SMART" id="SM00239">
    <property type="entry name" value="C2"/>
    <property type="match status" value="1"/>
</dbReference>
<dbReference type="CDD" id="cd08598">
    <property type="entry name" value="PI-PLC1c_yeast"/>
    <property type="match status" value="1"/>
</dbReference>
<evidence type="ECO:0000256" key="8">
    <source>
        <dbReference type="SAM" id="MobiDB-lite"/>
    </source>
</evidence>
<evidence type="ECO:0000256" key="5">
    <source>
        <dbReference type="ARBA" id="ARBA00023224"/>
    </source>
</evidence>
<dbReference type="InterPro" id="IPR000008">
    <property type="entry name" value="C2_dom"/>
</dbReference>
<feature type="region of interest" description="Disordered" evidence="8">
    <location>
        <begin position="1"/>
        <end position="56"/>
    </location>
</feature>
<dbReference type="GO" id="GO:0051209">
    <property type="term" value="P:release of sequestered calcium ion into cytosol"/>
    <property type="evidence" value="ECO:0007669"/>
    <property type="project" value="TreeGrafter"/>
</dbReference>
<dbReference type="Pfam" id="PF00388">
    <property type="entry name" value="PI-PLC-X"/>
    <property type="match status" value="1"/>
</dbReference>
<dbReference type="Gene3D" id="2.60.40.150">
    <property type="entry name" value="C2 domain"/>
    <property type="match status" value="1"/>
</dbReference>